<organism evidence="1 2">
    <name type="scientific">Gymnopilus dilepis</name>
    <dbReference type="NCBI Taxonomy" id="231916"/>
    <lineage>
        <taxon>Eukaryota</taxon>
        <taxon>Fungi</taxon>
        <taxon>Dikarya</taxon>
        <taxon>Basidiomycota</taxon>
        <taxon>Agaricomycotina</taxon>
        <taxon>Agaricomycetes</taxon>
        <taxon>Agaricomycetidae</taxon>
        <taxon>Agaricales</taxon>
        <taxon>Agaricineae</taxon>
        <taxon>Hymenogastraceae</taxon>
        <taxon>Gymnopilus</taxon>
    </lineage>
</organism>
<reference evidence="1 2" key="1">
    <citation type="journal article" date="2018" name="Evol. Lett.">
        <title>Horizontal gene cluster transfer increased hallucinogenic mushroom diversity.</title>
        <authorList>
            <person name="Reynolds H.T."/>
            <person name="Vijayakumar V."/>
            <person name="Gluck-Thaler E."/>
            <person name="Korotkin H.B."/>
            <person name="Matheny P.B."/>
            <person name="Slot J.C."/>
        </authorList>
    </citation>
    <scope>NUCLEOTIDE SEQUENCE [LARGE SCALE GENOMIC DNA]</scope>
    <source>
        <strain evidence="1 2">SRW20</strain>
    </source>
</reference>
<gene>
    <name evidence="1" type="ORF">CVT26_001084</name>
</gene>
<comment type="caution">
    <text evidence="1">The sequence shown here is derived from an EMBL/GenBank/DDBJ whole genome shotgun (WGS) entry which is preliminary data.</text>
</comment>
<dbReference type="EMBL" id="NHYE01005008">
    <property type="protein sequence ID" value="PPQ79297.1"/>
    <property type="molecule type" value="Genomic_DNA"/>
</dbReference>
<dbReference type="InParanoid" id="A0A409WLB2"/>
<name>A0A409WLB2_9AGAR</name>
<accession>A0A409WLB2</accession>
<dbReference type="Proteomes" id="UP000284706">
    <property type="component" value="Unassembled WGS sequence"/>
</dbReference>
<evidence type="ECO:0000313" key="1">
    <source>
        <dbReference type="EMBL" id="PPQ79297.1"/>
    </source>
</evidence>
<keyword evidence="2" id="KW-1185">Reference proteome</keyword>
<protein>
    <submittedName>
        <fullName evidence="1">Uncharacterized protein</fullName>
    </submittedName>
</protein>
<evidence type="ECO:0000313" key="2">
    <source>
        <dbReference type="Proteomes" id="UP000284706"/>
    </source>
</evidence>
<dbReference type="AlphaFoldDB" id="A0A409WLB2"/>
<sequence length="67" mass="7423">MLNLPREASDGFSQSKIHRGVISKAQQRFGHSATSIWRMMHLIPEAGAVDRQMIMLTASAAMYCSSL</sequence>
<proteinExistence type="predicted"/>